<accession>A0AA35WLV5</accession>
<sequence length="477" mass="51225">MVGWEKMEDSRGVIRGACNACGCAQYYPESGGADGEGRSWKCNACGHAPAKHRKLGAKKTCRYPGCYSGLDFDPNTGTEKPWCPQHEGYEGPTEVIPSGGDVMCVQDVEYGDFSYEASYVADVTSAVPMPVWGHQPAAYPTGMFVSDGSGAFSVPMQPPVAPPAQFYPGFQGVDHLQARVASMTVAQCSVPGQQKCAIPECPRPSYMEKNGKVHKCCGRTHARELEKRQSQQKPQTQQGVAAPTATGQLPGQLHGQKPGQTPVPGQVPRQAPVPGQAPPGQASSGPQTVPTLPSGLRKCAIQECQNPCFVDPAGTVHECCGITHAMEHQRRKAIEQQKQVIKGVTHCLLPECNQIVWPFKNYCGRTHADIGHKRGLEPPAPPPADPSVPKDSSLCIIPGCSSKKYSDPSGVTHPYCGKTHAELGKKMNILPTADKQEDQCELPGCKAPRRKEGGRVHEYCCQSHAQQDAPNRAGKCV</sequence>
<keyword evidence="3" id="KW-1185">Reference proteome</keyword>
<dbReference type="EMBL" id="CASHTH010001704">
    <property type="protein sequence ID" value="CAI8018717.1"/>
    <property type="molecule type" value="Genomic_DNA"/>
</dbReference>
<organism evidence="2 3">
    <name type="scientific">Geodia barretti</name>
    <name type="common">Barrett's horny sponge</name>
    <dbReference type="NCBI Taxonomy" id="519541"/>
    <lineage>
        <taxon>Eukaryota</taxon>
        <taxon>Metazoa</taxon>
        <taxon>Porifera</taxon>
        <taxon>Demospongiae</taxon>
        <taxon>Heteroscleromorpha</taxon>
        <taxon>Tetractinellida</taxon>
        <taxon>Astrophorina</taxon>
        <taxon>Geodiidae</taxon>
        <taxon>Geodia</taxon>
    </lineage>
</organism>
<proteinExistence type="predicted"/>
<feature type="compositionally biased region" description="Low complexity" evidence="1">
    <location>
        <begin position="262"/>
        <end position="282"/>
    </location>
</feature>
<dbReference type="Proteomes" id="UP001174909">
    <property type="component" value="Unassembled WGS sequence"/>
</dbReference>
<evidence type="ECO:0000313" key="2">
    <source>
        <dbReference type="EMBL" id="CAI8018717.1"/>
    </source>
</evidence>
<evidence type="ECO:0000256" key="1">
    <source>
        <dbReference type="SAM" id="MobiDB-lite"/>
    </source>
</evidence>
<feature type="region of interest" description="Disordered" evidence="1">
    <location>
        <begin position="224"/>
        <end position="290"/>
    </location>
</feature>
<protein>
    <recommendedName>
        <fullName evidence="4">EsV-1-7</fullName>
    </recommendedName>
</protein>
<gene>
    <name evidence="2" type="ORF">GBAR_LOCUS11343</name>
</gene>
<name>A0AA35WLV5_GEOBA</name>
<dbReference type="AlphaFoldDB" id="A0AA35WLV5"/>
<evidence type="ECO:0008006" key="4">
    <source>
        <dbReference type="Google" id="ProtNLM"/>
    </source>
</evidence>
<comment type="caution">
    <text evidence="2">The sequence shown here is derived from an EMBL/GenBank/DDBJ whole genome shotgun (WGS) entry which is preliminary data.</text>
</comment>
<reference evidence="2" key="1">
    <citation type="submission" date="2023-03" db="EMBL/GenBank/DDBJ databases">
        <authorList>
            <person name="Steffen K."/>
            <person name="Cardenas P."/>
        </authorList>
    </citation>
    <scope>NUCLEOTIDE SEQUENCE</scope>
</reference>
<evidence type="ECO:0000313" key="3">
    <source>
        <dbReference type="Proteomes" id="UP001174909"/>
    </source>
</evidence>